<reference evidence="1" key="1">
    <citation type="submission" date="2014-09" db="EMBL/GenBank/DDBJ databases">
        <authorList>
            <person name="Magalhaes I.L.F."/>
            <person name="Oliveira U."/>
            <person name="Santos F.R."/>
            <person name="Vidigal T.H.D.A."/>
            <person name="Brescovit A.D."/>
            <person name="Santos A.J."/>
        </authorList>
    </citation>
    <scope>NUCLEOTIDE SEQUENCE</scope>
    <source>
        <tissue evidence="1">Shoot tissue taken approximately 20 cm above the soil surface</tissue>
    </source>
</reference>
<reference evidence="1" key="2">
    <citation type="journal article" date="2015" name="Data Brief">
        <title>Shoot transcriptome of the giant reed, Arundo donax.</title>
        <authorList>
            <person name="Barrero R.A."/>
            <person name="Guerrero F.D."/>
            <person name="Moolhuijzen P."/>
            <person name="Goolsby J.A."/>
            <person name="Tidwell J."/>
            <person name="Bellgard S.E."/>
            <person name="Bellgard M.I."/>
        </authorList>
    </citation>
    <scope>NUCLEOTIDE SEQUENCE</scope>
    <source>
        <tissue evidence="1">Shoot tissue taken approximately 20 cm above the soil surface</tissue>
    </source>
</reference>
<organism evidence="1">
    <name type="scientific">Arundo donax</name>
    <name type="common">Giant reed</name>
    <name type="synonym">Donax arundinaceus</name>
    <dbReference type="NCBI Taxonomy" id="35708"/>
    <lineage>
        <taxon>Eukaryota</taxon>
        <taxon>Viridiplantae</taxon>
        <taxon>Streptophyta</taxon>
        <taxon>Embryophyta</taxon>
        <taxon>Tracheophyta</taxon>
        <taxon>Spermatophyta</taxon>
        <taxon>Magnoliopsida</taxon>
        <taxon>Liliopsida</taxon>
        <taxon>Poales</taxon>
        <taxon>Poaceae</taxon>
        <taxon>PACMAD clade</taxon>
        <taxon>Arundinoideae</taxon>
        <taxon>Arundineae</taxon>
        <taxon>Arundo</taxon>
    </lineage>
</organism>
<dbReference type="EMBL" id="GBRH01236774">
    <property type="protein sequence ID" value="JAD61121.1"/>
    <property type="molecule type" value="Transcribed_RNA"/>
</dbReference>
<protein>
    <submittedName>
        <fullName evidence="1">Uncharacterized protein</fullName>
    </submittedName>
</protein>
<accession>A0A0A9BCT7</accession>
<name>A0A0A9BCT7_ARUDO</name>
<dbReference type="AlphaFoldDB" id="A0A0A9BCT7"/>
<evidence type="ECO:0000313" key="1">
    <source>
        <dbReference type="EMBL" id="JAD61121.1"/>
    </source>
</evidence>
<proteinExistence type="predicted"/>
<sequence length="21" mass="2567">MNRFRKFKLYLYCTACGLILL</sequence>